<organism evidence="1 2">
    <name type="scientific">Hyaloscypha bicolor E</name>
    <dbReference type="NCBI Taxonomy" id="1095630"/>
    <lineage>
        <taxon>Eukaryota</taxon>
        <taxon>Fungi</taxon>
        <taxon>Dikarya</taxon>
        <taxon>Ascomycota</taxon>
        <taxon>Pezizomycotina</taxon>
        <taxon>Leotiomycetes</taxon>
        <taxon>Helotiales</taxon>
        <taxon>Hyaloscyphaceae</taxon>
        <taxon>Hyaloscypha</taxon>
        <taxon>Hyaloscypha bicolor</taxon>
    </lineage>
</organism>
<gene>
    <name evidence="1" type="ORF">K444DRAFT_624083</name>
</gene>
<sequence>MPYNSQKEQMWAKLSMLSREGSTRRSITSRAAYDKVCQAFYQAENYPLPDKPSTDTKEFLAESNVWLYYASLIIPVGESMPFPGHDPRLPTPSAPISLSAFAMRHELRVRRGFFSQLGWNPETGEPWMAIRCYADRAYPALSGMIFPQLSTLCVHGLTNEGLNQKYIFELQKMEPSFILQYTRFVGTDFPGSEKYILMWPEFRYLLDLVDPKTWEKFNQFRAFLQLWASEPGDTRTPISECYWKHLRSRSYAKQTLAPLPAEFDFEYYRSFMRTSSSLQERHSKFSANCGSDCCSSSSHVNYQQREGSYLRH</sequence>
<name>A0A2J6TU93_9HELO</name>
<dbReference type="AlphaFoldDB" id="A0A2J6TU93"/>
<dbReference type="EMBL" id="KZ613743">
    <property type="protein sequence ID" value="PMD66585.1"/>
    <property type="molecule type" value="Genomic_DNA"/>
</dbReference>
<keyword evidence="2" id="KW-1185">Reference proteome</keyword>
<proteinExistence type="predicted"/>
<dbReference type="Proteomes" id="UP000235371">
    <property type="component" value="Unassembled WGS sequence"/>
</dbReference>
<dbReference type="RefSeq" id="XP_024743489.1">
    <property type="nucleotide sequence ID" value="XM_024882353.1"/>
</dbReference>
<accession>A0A2J6TU93</accession>
<evidence type="ECO:0000313" key="1">
    <source>
        <dbReference type="EMBL" id="PMD66585.1"/>
    </source>
</evidence>
<dbReference type="OrthoDB" id="3560725at2759"/>
<reference evidence="1 2" key="1">
    <citation type="submission" date="2016-04" db="EMBL/GenBank/DDBJ databases">
        <title>A degradative enzymes factory behind the ericoid mycorrhizal symbiosis.</title>
        <authorList>
            <consortium name="DOE Joint Genome Institute"/>
            <person name="Martino E."/>
            <person name="Morin E."/>
            <person name="Grelet G."/>
            <person name="Kuo A."/>
            <person name="Kohler A."/>
            <person name="Daghino S."/>
            <person name="Barry K."/>
            <person name="Choi C."/>
            <person name="Cichocki N."/>
            <person name="Clum A."/>
            <person name="Copeland A."/>
            <person name="Hainaut M."/>
            <person name="Haridas S."/>
            <person name="Labutti K."/>
            <person name="Lindquist E."/>
            <person name="Lipzen A."/>
            <person name="Khouja H.-R."/>
            <person name="Murat C."/>
            <person name="Ohm R."/>
            <person name="Olson A."/>
            <person name="Spatafora J."/>
            <person name="Veneault-Fourrey C."/>
            <person name="Henrissat B."/>
            <person name="Grigoriev I."/>
            <person name="Martin F."/>
            <person name="Perotto S."/>
        </authorList>
    </citation>
    <scope>NUCLEOTIDE SEQUENCE [LARGE SCALE GENOMIC DNA]</scope>
    <source>
        <strain evidence="1 2">E</strain>
    </source>
</reference>
<protein>
    <submittedName>
        <fullName evidence="1">Uncharacterized protein</fullName>
    </submittedName>
</protein>
<dbReference type="InParanoid" id="A0A2J6TU93"/>
<evidence type="ECO:0000313" key="2">
    <source>
        <dbReference type="Proteomes" id="UP000235371"/>
    </source>
</evidence>
<dbReference type="GeneID" id="36590430"/>